<dbReference type="PANTHER" id="PTHR13754">
    <property type="entry name" value="METALLO-BETA-LACTAMASE SUPERFAMILY PROTEIN"/>
    <property type="match status" value="1"/>
</dbReference>
<dbReference type="Proteomes" id="UP000697995">
    <property type="component" value="Unassembled WGS sequence"/>
</dbReference>
<evidence type="ECO:0000259" key="1">
    <source>
        <dbReference type="Pfam" id="PF00753"/>
    </source>
</evidence>
<organism evidence="2 3">
    <name type="scientific">Paracraurococcus ruber</name>
    <dbReference type="NCBI Taxonomy" id="77675"/>
    <lineage>
        <taxon>Bacteria</taxon>
        <taxon>Pseudomonadati</taxon>
        <taxon>Pseudomonadota</taxon>
        <taxon>Alphaproteobacteria</taxon>
        <taxon>Acetobacterales</taxon>
        <taxon>Roseomonadaceae</taxon>
        <taxon>Paracraurococcus</taxon>
    </lineage>
</organism>
<proteinExistence type="predicted"/>
<dbReference type="EMBL" id="NRSG01000037">
    <property type="protein sequence ID" value="MBK1658068.1"/>
    <property type="molecule type" value="Genomic_DNA"/>
</dbReference>
<dbReference type="RefSeq" id="WP_133217541.1">
    <property type="nucleotide sequence ID" value="NZ_NRSG01000037.1"/>
</dbReference>
<dbReference type="InterPro" id="IPR036866">
    <property type="entry name" value="RibonucZ/Hydroxyglut_hydro"/>
</dbReference>
<protein>
    <recommendedName>
        <fullName evidence="1">Metallo-beta-lactamase domain-containing protein</fullName>
    </recommendedName>
</protein>
<dbReference type="SUPFAM" id="SSF56281">
    <property type="entry name" value="Metallo-hydrolase/oxidoreductase"/>
    <property type="match status" value="1"/>
</dbReference>
<dbReference type="CDD" id="cd07713">
    <property type="entry name" value="DHPS-like_MBL-fold"/>
    <property type="match status" value="1"/>
</dbReference>
<dbReference type="PANTHER" id="PTHR13754:SF13">
    <property type="entry name" value="METALLO-BETA-LACTAMASE SUPERFAMILY PROTEIN (AFU_ORTHOLOGUE AFUA_3G07630)"/>
    <property type="match status" value="1"/>
</dbReference>
<keyword evidence="3" id="KW-1185">Reference proteome</keyword>
<evidence type="ECO:0000313" key="3">
    <source>
        <dbReference type="Proteomes" id="UP000697995"/>
    </source>
</evidence>
<dbReference type="InterPro" id="IPR041712">
    <property type="entry name" value="DHPS-like_MBL-fold"/>
</dbReference>
<evidence type="ECO:0000313" key="2">
    <source>
        <dbReference type="EMBL" id="MBK1658068.1"/>
    </source>
</evidence>
<dbReference type="Pfam" id="PF00753">
    <property type="entry name" value="Lactamase_B"/>
    <property type="match status" value="1"/>
</dbReference>
<comment type="caution">
    <text evidence="2">The sequence shown here is derived from an EMBL/GenBank/DDBJ whole genome shotgun (WGS) entry which is preliminary data.</text>
</comment>
<dbReference type="PROSITE" id="PS51257">
    <property type="entry name" value="PROKAR_LIPOPROTEIN"/>
    <property type="match status" value="1"/>
</dbReference>
<dbReference type="InterPro" id="IPR052926">
    <property type="entry name" value="Metallo-beta-lactamase_dom"/>
</dbReference>
<dbReference type="InterPro" id="IPR001279">
    <property type="entry name" value="Metallo-B-lactamas"/>
</dbReference>
<dbReference type="Gene3D" id="3.60.15.10">
    <property type="entry name" value="Ribonuclease Z/Hydroxyacylglutathione hydrolase-like"/>
    <property type="match status" value="1"/>
</dbReference>
<accession>A0ABS1CUP2</accession>
<feature type="domain" description="Metallo-beta-lactamase" evidence="1">
    <location>
        <begin position="97"/>
        <end position="151"/>
    </location>
</feature>
<reference evidence="2 3" key="1">
    <citation type="journal article" date="2020" name="Microorganisms">
        <title>Osmotic Adaptation and Compatible Solute Biosynthesis of Phototrophic Bacteria as Revealed from Genome Analyses.</title>
        <authorList>
            <person name="Imhoff J.F."/>
            <person name="Rahn T."/>
            <person name="Kunzel S."/>
            <person name="Keller A."/>
            <person name="Neulinger S.C."/>
        </authorList>
    </citation>
    <scope>NUCLEOTIDE SEQUENCE [LARGE SCALE GENOMIC DNA]</scope>
    <source>
        <strain evidence="2 3">DSM 15382</strain>
    </source>
</reference>
<name>A0ABS1CUP2_9PROT</name>
<sequence>MNRISRRALLQGGAAFACTRFIRDASGAETPRIQAPEVDSLSIQVVTDGAHDIFISGAQVPGVTIERVRGFAGPRVNRALKSEWGLSLWLSSTRGAEEKRLLLDFGWTGETIGNNLDLLGLDPATLDALVVSHGHYDHFGGLEGFLAKYRARMKPEITLYLGGEDAFCQRVLPAGNGAFASFGRLDRSLLAAARVTPVLSEDPLVIEGHAFTTGAVPRVSQERVLPNSFVVFGQQDGAGCDTARYASHHFTPAELAGQPMPDQHLHEHATCYHVKGRGLVVITSCGHGGILNTLRRARAVTGVQKVHALVGGFHLAPATPDYLNRVLAELKEQDVDYLFPMHCSGPNFLEAAKRDMPQALVLCTTGSRFLFRT</sequence>
<gene>
    <name evidence="2" type="ORF">CKO45_07480</name>
</gene>